<evidence type="ECO:0000313" key="2">
    <source>
        <dbReference type="EMBL" id="CAE8610974.1"/>
    </source>
</evidence>
<evidence type="ECO:0000313" key="3">
    <source>
        <dbReference type="Proteomes" id="UP000654075"/>
    </source>
</evidence>
<name>A0A813F8X9_POLGL</name>
<dbReference type="AlphaFoldDB" id="A0A813F8X9"/>
<proteinExistence type="predicted"/>
<organism evidence="2 3">
    <name type="scientific">Polarella glacialis</name>
    <name type="common">Dinoflagellate</name>
    <dbReference type="NCBI Taxonomy" id="89957"/>
    <lineage>
        <taxon>Eukaryota</taxon>
        <taxon>Sar</taxon>
        <taxon>Alveolata</taxon>
        <taxon>Dinophyceae</taxon>
        <taxon>Suessiales</taxon>
        <taxon>Suessiaceae</taxon>
        <taxon>Polarella</taxon>
    </lineage>
</organism>
<sequence>MEVIISMHSESGNFEVMLNLDNIALQLEFLDATAMLLRSCAKQASPEFVGGLDGAIITISKVKRRVNESHNKAAAQGARPVGLMSPIISFGEDISEDHSIDQTMKGDEAVKRAVSVLCQCERDDHDLSPDSEEGCDNSHEERDDREDCDSSADRQGICQKEVNAWSMNMVNSQTQLLQHRSWWALIRSHAPSFRKSIKVKPAT</sequence>
<protein>
    <submittedName>
        <fullName evidence="2">Uncharacterized protein</fullName>
    </submittedName>
</protein>
<comment type="caution">
    <text evidence="2">The sequence shown here is derived from an EMBL/GenBank/DDBJ whole genome shotgun (WGS) entry which is preliminary data.</text>
</comment>
<dbReference type="EMBL" id="CAJNNV010024869">
    <property type="protein sequence ID" value="CAE8610974.1"/>
    <property type="molecule type" value="Genomic_DNA"/>
</dbReference>
<accession>A0A813F8X9</accession>
<dbReference type="Proteomes" id="UP000654075">
    <property type="component" value="Unassembled WGS sequence"/>
</dbReference>
<evidence type="ECO:0000256" key="1">
    <source>
        <dbReference type="SAM" id="MobiDB-lite"/>
    </source>
</evidence>
<keyword evidence="3" id="KW-1185">Reference proteome</keyword>
<reference evidence="2" key="1">
    <citation type="submission" date="2021-02" db="EMBL/GenBank/DDBJ databases">
        <authorList>
            <person name="Dougan E. K."/>
            <person name="Rhodes N."/>
            <person name="Thang M."/>
            <person name="Chan C."/>
        </authorList>
    </citation>
    <scope>NUCLEOTIDE SEQUENCE</scope>
</reference>
<gene>
    <name evidence="2" type="ORF">PGLA1383_LOCUS28784</name>
</gene>
<feature type="region of interest" description="Disordered" evidence="1">
    <location>
        <begin position="125"/>
        <end position="152"/>
    </location>
</feature>